<gene>
    <name evidence="2" type="ORF">GPUH_LOCUS23613</name>
</gene>
<dbReference type="AlphaFoldDB" id="A0A183ERM2"/>
<reference evidence="2 3" key="2">
    <citation type="submission" date="2018-11" db="EMBL/GenBank/DDBJ databases">
        <authorList>
            <consortium name="Pathogen Informatics"/>
        </authorList>
    </citation>
    <scope>NUCLEOTIDE SEQUENCE [LARGE SCALE GENOMIC DNA]</scope>
</reference>
<dbReference type="EMBL" id="UYRT01098350">
    <property type="protein sequence ID" value="VDN41713.1"/>
    <property type="molecule type" value="Genomic_DNA"/>
</dbReference>
<evidence type="ECO:0000313" key="3">
    <source>
        <dbReference type="Proteomes" id="UP000271098"/>
    </source>
</evidence>
<sequence>MSRFARNTAQSSTPEARVGRAACRRSGMPGTCRTGPMSGS</sequence>
<dbReference type="Proteomes" id="UP000271098">
    <property type="component" value="Unassembled WGS sequence"/>
</dbReference>
<name>A0A183ERM2_9BILA</name>
<evidence type="ECO:0000313" key="2">
    <source>
        <dbReference type="EMBL" id="VDN41713.1"/>
    </source>
</evidence>
<proteinExistence type="predicted"/>
<organism evidence="4">
    <name type="scientific">Gongylonema pulchrum</name>
    <dbReference type="NCBI Taxonomy" id="637853"/>
    <lineage>
        <taxon>Eukaryota</taxon>
        <taxon>Metazoa</taxon>
        <taxon>Ecdysozoa</taxon>
        <taxon>Nematoda</taxon>
        <taxon>Chromadorea</taxon>
        <taxon>Rhabditida</taxon>
        <taxon>Spirurina</taxon>
        <taxon>Spiruromorpha</taxon>
        <taxon>Spiruroidea</taxon>
        <taxon>Gongylonematidae</taxon>
        <taxon>Gongylonema</taxon>
    </lineage>
</organism>
<feature type="compositionally biased region" description="Polar residues" evidence="1">
    <location>
        <begin position="1"/>
        <end position="14"/>
    </location>
</feature>
<keyword evidence="3" id="KW-1185">Reference proteome</keyword>
<protein>
    <submittedName>
        <fullName evidence="2 4">Uncharacterized protein</fullName>
    </submittedName>
</protein>
<reference evidence="4" key="1">
    <citation type="submission" date="2016-06" db="UniProtKB">
        <authorList>
            <consortium name="WormBaseParasite"/>
        </authorList>
    </citation>
    <scope>IDENTIFICATION</scope>
</reference>
<accession>A0A183ERM2</accession>
<evidence type="ECO:0000256" key="1">
    <source>
        <dbReference type="SAM" id="MobiDB-lite"/>
    </source>
</evidence>
<feature type="region of interest" description="Disordered" evidence="1">
    <location>
        <begin position="1"/>
        <end position="40"/>
    </location>
</feature>
<evidence type="ECO:0000313" key="4">
    <source>
        <dbReference type="WBParaSite" id="GPUH_0002364301-mRNA-1"/>
    </source>
</evidence>
<dbReference type="WBParaSite" id="GPUH_0002364301-mRNA-1">
    <property type="protein sequence ID" value="GPUH_0002364301-mRNA-1"/>
    <property type="gene ID" value="GPUH_0002364301"/>
</dbReference>